<keyword evidence="2" id="KW-0704">Schiff base</keyword>
<organism evidence="4 5">
    <name type="scientific">Candidatus Gottesmanbacteria bacterium GW2011_GWB1_44_11c</name>
    <dbReference type="NCBI Taxonomy" id="1618447"/>
    <lineage>
        <taxon>Bacteria</taxon>
        <taxon>Candidatus Gottesmaniibacteriota</taxon>
    </lineage>
</organism>
<dbReference type="Gene3D" id="3.20.20.70">
    <property type="entry name" value="Aldolase class I"/>
    <property type="match status" value="1"/>
</dbReference>
<dbReference type="GO" id="GO:0004139">
    <property type="term" value="F:deoxyribose-phosphate aldolase activity"/>
    <property type="evidence" value="ECO:0007669"/>
    <property type="project" value="UniProtKB-UniRule"/>
</dbReference>
<gene>
    <name evidence="4" type="ORF">UW22_C0041G0003</name>
</gene>
<comment type="caution">
    <text evidence="4">The sequence shown here is derived from an EMBL/GenBank/DDBJ whole genome shotgun (WGS) entry which is preliminary data.</text>
</comment>
<protein>
    <recommendedName>
        <fullName evidence="3">Deoxyribose-phosphate aldolase</fullName>
        <ecNumber evidence="3">4.1.2.4</ecNumber>
    </recommendedName>
</protein>
<dbReference type="NCBIfam" id="TIGR00126">
    <property type="entry name" value="deoC"/>
    <property type="match status" value="1"/>
</dbReference>
<dbReference type="PIRSF" id="PIRSF001357">
    <property type="entry name" value="DeoC"/>
    <property type="match status" value="1"/>
</dbReference>
<dbReference type="InterPro" id="IPR002915">
    <property type="entry name" value="DeoC/FbaB/LacD_aldolase"/>
</dbReference>
<dbReference type="EC" id="4.1.2.4" evidence="3"/>
<dbReference type="AlphaFoldDB" id="A0A0G1GP04"/>
<proteinExistence type="predicted"/>
<dbReference type="GO" id="GO:0016052">
    <property type="term" value="P:carbohydrate catabolic process"/>
    <property type="evidence" value="ECO:0007669"/>
    <property type="project" value="TreeGrafter"/>
</dbReference>
<evidence type="ECO:0000256" key="2">
    <source>
        <dbReference type="ARBA" id="ARBA00023270"/>
    </source>
</evidence>
<evidence type="ECO:0000313" key="5">
    <source>
        <dbReference type="Proteomes" id="UP000034617"/>
    </source>
</evidence>
<evidence type="ECO:0000313" key="4">
    <source>
        <dbReference type="EMBL" id="KKT36260.1"/>
    </source>
</evidence>
<reference evidence="4 5" key="1">
    <citation type="journal article" date="2015" name="Nature">
        <title>rRNA introns, odd ribosomes, and small enigmatic genomes across a large radiation of phyla.</title>
        <authorList>
            <person name="Brown C.T."/>
            <person name="Hug L.A."/>
            <person name="Thomas B.C."/>
            <person name="Sharon I."/>
            <person name="Castelle C.J."/>
            <person name="Singh A."/>
            <person name="Wilkins M.J."/>
            <person name="Williams K.H."/>
            <person name="Banfield J.F."/>
        </authorList>
    </citation>
    <scope>NUCLEOTIDE SEQUENCE [LARGE SCALE GENOMIC DNA]</scope>
</reference>
<dbReference type="GO" id="GO:0009264">
    <property type="term" value="P:deoxyribonucleotide catabolic process"/>
    <property type="evidence" value="ECO:0007669"/>
    <property type="project" value="UniProtKB-UniRule"/>
</dbReference>
<name>A0A0G1GP04_9BACT</name>
<dbReference type="GO" id="GO:0005737">
    <property type="term" value="C:cytoplasm"/>
    <property type="evidence" value="ECO:0007669"/>
    <property type="project" value="InterPro"/>
</dbReference>
<dbReference type="Proteomes" id="UP000034617">
    <property type="component" value="Unassembled WGS sequence"/>
</dbReference>
<dbReference type="SMART" id="SM01133">
    <property type="entry name" value="DeoC"/>
    <property type="match status" value="1"/>
</dbReference>
<evidence type="ECO:0000256" key="1">
    <source>
        <dbReference type="ARBA" id="ARBA00022490"/>
    </source>
</evidence>
<sequence>MNSINPKVLDFANHSADATEKDIQKLCEAVLQYGFNSAFVNPVHVKLAKSYVQDKAKVGTVISFPLGQDIRDVKIHSIREAIQDGADELDVVPNISKIKEGKADLFEQELVDLTASARSMRKNIIVKFIIETGLFVPEHFLTLKTPEIEEGRNQIVLAAEAIERTGANFVKICSGMAKRGVSVDDVTFIRTVVKPEMKIKGAGGIDTKQEVLDLLKAGANRFGTSHAVEIIMAKN</sequence>
<dbReference type="Pfam" id="PF01791">
    <property type="entry name" value="DeoC"/>
    <property type="match status" value="1"/>
</dbReference>
<keyword evidence="1" id="KW-0963">Cytoplasm</keyword>
<dbReference type="PANTHER" id="PTHR10889">
    <property type="entry name" value="DEOXYRIBOSE-PHOSPHATE ALDOLASE"/>
    <property type="match status" value="1"/>
</dbReference>
<dbReference type="InterPro" id="IPR013785">
    <property type="entry name" value="Aldolase_TIM"/>
</dbReference>
<dbReference type="SUPFAM" id="SSF51569">
    <property type="entry name" value="Aldolase"/>
    <property type="match status" value="1"/>
</dbReference>
<dbReference type="PANTHER" id="PTHR10889:SF1">
    <property type="entry name" value="DEOXYRIBOSE-PHOSPHATE ALDOLASE"/>
    <property type="match status" value="1"/>
</dbReference>
<accession>A0A0G1GP04</accession>
<dbReference type="InterPro" id="IPR011343">
    <property type="entry name" value="DeoC"/>
</dbReference>
<evidence type="ECO:0000256" key="3">
    <source>
        <dbReference type="NCBIfam" id="TIGR00126"/>
    </source>
</evidence>
<dbReference type="EMBL" id="LCHM01000041">
    <property type="protein sequence ID" value="KKT36260.1"/>
    <property type="molecule type" value="Genomic_DNA"/>
</dbReference>